<reference evidence="1" key="2">
    <citation type="submission" date="2015-03" db="EMBL/GenBank/DDBJ databases">
        <authorList>
            <person name="Chow C.-E.T."/>
            <person name="Winget D.M."/>
            <person name="White R.A.III."/>
            <person name="Hallam S.J."/>
            <person name="Suttle C.A."/>
        </authorList>
    </citation>
    <scope>NUCLEOTIDE SEQUENCE</scope>
    <source>
        <strain evidence="1">H4084972</strain>
    </source>
</reference>
<name>A0A0F7L7H9_9VIRU</name>
<protein>
    <recommendedName>
        <fullName evidence="2">DUF559 domain-containing protein</fullName>
    </recommendedName>
</protein>
<evidence type="ECO:0000313" key="1">
    <source>
        <dbReference type="EMBL" id="AKH47377.1"/>
    </source>
</evidence>
<dbReference type="Gene3D" id="3.40.960.10">
    <property type="entry name" value="VSR Endonuclease"/>
    <property type="match status" value="1"/>
</dbReference>
<organism evidence="1">
    <name type="scientific">uncultured marine virus</name>
    <dbReference type="NCBI Taxonomy" id="186617"/>
    <lineage>
        <taxon>Viruses</taxon>
        <taxon>environmental samples</taxon>
    </lineage>
</organism>
<dbReference type="EMBL" id="KR029592">
    <property type="protein sequence ID" value="AKH47377.1"/>
    <property type="molecule type" value="Genomic_DNA"/>
</dbReference>
<evidence type="ECO:0008006" key="2">
    <source>
        <dbReference type="Google" id="ProtNLM"/>
    </source>
</evidence>
<reference evidence="1" key="1">
    <citation type="journal article" date="2015" name="Front. Microbiol.">
        <title>Combining genomic sequencing methods to explore viral diversity and reveal potential virus-host interactions.</title>
        <authorList>
            <person name="Chow C.E."/>
            <person name="Winget D.M."/>
            <person name="White R.A.III."/>
            <person name="Hallam S.J."/>
            <person name="Suttle C.A."/>
        </authorList>
    </citation>
    <scope>NUCLEOTIDE SEQUENCE</scope>
    <source>
        <strain evidence="1">H4084972</strain>
    </source>
</reference>
<proteinExistence type="predicted"/>
<sequence>MAIKKKFNELEVLLREQLKDEGIRFIEEYVFHPERKWRLDFYFPNAGFPWGVEINGGGWNQGGHNRNALTMAKDYEKVNTAQEMGIKMLSYTGEMIKDLTAITQIIRILK</sequence>
<accession>A0A0F7L7H9</accession>